<dbReference type="HOGENOM" id="CLU_3103083_0_0_5"/>
<dbReference type="EMBL" id="CANI01000006">
    <property type="protein sequence ID" value="CCM74485.1"/>
    <property type="molecule type" value="Genomic_DNA"/>
</dbReference>
<dbReference type="AlphaFoldDB" id="K0PSY7"/>
<evidence type="ECO:0000313" key="3">
    <source>
        <dbReference type="Proteomes" id="UP000009319"/>
    </source>
</evidence>
<keyword evidence="1" id="KW-1133">Transmembrane helix</keyword>
<proteinExistence type="predicted"/>
<gene>
    <name evidence="2" type="ORF">BN77_1615</name>
</gene>
<organism evidence="2 3">
    <name type="scientific">Rhizobium mesoamericanum STM3625</name>
    <dbReference type="NCBI Taxonomy" id="1211777"/>
    <lineage>
        <taxon>Bacteria</taxon>
        <taxon>Pseudomonadati</taxon>
        <taxon>Pseudomonadota</taxon>
        <taxon>Alphaproteobacteria</taxon>
        <taxon>Hyphomicrobiales</taxon>
        <taxon>Rhizobiaceae</taxon>
        <taxon>Rhizobium/Agrobacterium group</taxon>
        <taxon>Rhizobium</taxon>
    </lineage>
</organism>
<dbReference type="Proteomes" id="UP000009319">
    <property type="component" value="Unassembled WGS sequence"/>
</dbReference>
<comment type="caution">
    <text evidence="2">The sequence shown here is derived from an EMBL/GenBank/DDBJ whole genome shotgun (WGS) entry which is preliminary data.</text>
</comment>
<protein>
    <submittedName>
        <fullName evidence="2">Uncharacterized protein</fullName>
    </submittedName>
</protein>
<name>K0PSY7_9HYPH</name>
<accession>K0PSY7</accession>
<sequence length="51" mass="5956">MNAFDERHFPKFTCKFTATYFRLHATGGYFYCVYNFLVILWVSGTQAGTFS</sequence>
<keyword evidence="1" id="KW-0472">Membrane</keyword>
<keyword evidence="3" id="KW-1185">Reference proteome</keyword>
<evidence type="ECO:0000313" key="2">
    <source>
        <dbReference type="EMBL" id="CCM74485.1"/>
    </source>
</evidence>
<keyword evidence="1" id="KW-0812">Transmembrane</keyword>
<reference evidence="2 3" key="1">
    <citation type="journal article" date="2013" name="Genome Announc.">
        <title>Draft Genome Sequence of Rhizobium mesoamericanum STM3625, a Nitrogen-Fixing Symbiont of Mimosa pudica Isolated in French Guiana (South America).</title>
        <authorList>
            <person name="Moulin L."/>
            <person name="Mornico D."/>
            <person name="Melkonian R."/>
            <person name="Klonowska A."/>
        </authorList>
    </citation>
    <scope>NUCLEOTIDE SEQUENCE [LARGE SCALE GENOMIC DNA]</scope>
    <source>
        <strain evidence="2 3">STM3625</strain>
    </source>
</reference>
<evidence type="ECO:0000256" key="1">
    <source>
        <dbReference type="SAM" id="Phobius"/>
    </source>
</evidence>
<feature type="transmembrane region" description="Helical" evidence="1">
    <location>
        <begin position="21"/>
        <end position="42"/>
    </location>
</feature>